<accession>M2UPL2</accession>
<dbReference type="AlphaFoldDB" id="M2UPL2"/>
<sequence>MFQPFVPIGRALGKPLPSGQVGIAAYAYCTTRHPTYSTKPPPWRQHAKNQGKIRSKEMSQLNGCPSYERGESALAPTHITCTVRRNGIADVKTAHHQSHATESLSRYRHYCFTKMLTDMSEAVNQIPAHHVLALPHKPTNSTGYQDCALPQCSNAFHLRISIVGVQDNVINDARNLLLVVAKGENVVVHLPAYLYQALEISRRCTFIPAEPEHARDDGRQAACTYHEGKEKAMLCSIPRNADCSMQGAVHDLAAVLRVNRVGDMSSVQIPSSKYGTRVSRDYVQPGNPPLGFSIAPKLFAPSWKLLGSLTVTREHHVGI</sequence>
<organism evidence="1 2">
    <name type="scientific">Cochliobolus heterostrophus (strain C5 / ATCC 48332 / race O)</name>
    <name type="common">Southern corn leaf blight fungus</name>
    <name type="synonym">Bipolaris maydis</name>
    <dbReference type="NCBI Taxonomy" id="701091"/>
    <lineage>
        <taxon>Eukaryota</taxon>
        <taxon>Fungi</taxon>
        <taxon>Dikarya</taxon>
        <taxon>Ascomycota</taxon>
        <taxon>Pezizomycotina</taxon>
        <taxon>Dothideomycetes</taxon>
        <taxon>Pleosporomycetidae</taxon>
        <taxon>Pleosporales</taxon>
        <taxon>Pleosporineae</taxon>
        <taxon>Pleosporaceae</taxon>
        <taxon>Bipolaris</taxon>
    </lineage>
</organism>
<dbReference type="Proteomes" id="UP000016936">
    <property type="component" value="Unassembled WGS sequence"/>
</dbReference>
<evidence type="ECO:0000313" key="2">
    <source>
        <dbReference type="Proteomes" id="UP000016936"/>
    </source>
</evidence>
<protein>
    <submittedName>
        <fullName evidence="1">Uncharacterized protein</fullName>
    </submittedName>
</protein>
<reference evidence="1 2" key="1">
    <citation type="journal article" date="2012" name="PLoS Pathog.">
        <title>Diverse lifestyles and strategies of plant pathogenesis encoded in the genomes of eighteen Dothideomycetes fungi.</title>
        <authorList>
            <person name="Ohm R.A."/>
            <person name="Feau N."/>
            <person name="Henrissat B."/>
            <person name="Schoch C.L."/>
            <person name="Horwitz B.A."/>
            <person name="Barry K.W."/>
            <person name="Condon B.J."/>
            <person name="Copeland A.C."/>
            <person name="Dhillon B."/>
            <person name="Glaser F."/>
            <person name="Hesse C.N."/>
            <person name="Kosti I."/>
            <person name="LaButti K."/>
            <person name="Lindquist E.A."/>
            <person name="Lucas S."/>
            <person name="Salamov A.A."/>
            <person name="Bradshaw R.E."/>
            <person name="Ciuffetti L."/>
            <person name="Hamelin R.C."/>
            <person name="Kema G.H.J."/>
            <person name="Lawrence C."/>
            <person name="Scott J.A."/>
            <person name="Spatafora J.W."/>
            <person name="Turgeon B.G."/>
            <person name="de Wit P.J.G.M."/>
            <person name="Zhong S."/>
            <person name="Goodwin S.B."/>
            <person name="Grigoriev I.V."/>
        </authorList>
    </citation>
    <scope>NUCLEOTIDE SEQUENCE [LARGE SCALE GENOMIC DNA]</scope>
    <source>
        <strain evidence="2">C5 / ATCC 48332 / race O</strain>
    </source>
</reference>
<dbReference type="HOGENOM" id="CLU_871549_0_0_1"/>
<name>M2UPL2_COCH5</name>
<gene>
    <name evidence="1" type="ORF">COCHEDRAFT_1026397</name>
</gene>
<evidence type="ECO:0000313" key="1">
    <source>
        <dbReference type="EMBL" id="EMD95531.1"/>
    </source>
</evidence>
<proteinExistence type="predicted"/>
<dbReference type="OrthoDB" id="10580890at2759"/>
<keyword evidence="2" id="KW-1185">Reference proteome</keyword>
<reference evidence="2" key="2">
    <citation type="journal article" date="2013" name="PLoS Genet.">
        <title>Comparative genome structure, secondary metabolite, and effector coding capacity across Cochliobolus pathogens.</title>
        <authorList>
            <person name="Condon B.J."/>
            <person name="Leng Y."/>
            <person name="Wu D."/>
            <person name="Bushley K.E."/>
            <person name="Ohm R.A."/>
            <person name="Otillar R."/>
            <person name="Martin J."/>
            <person name="Schackwitz W."/>
            <person name="Grimwood J."/>
            <person name="MohdZainudin N."/>
            <person name="Xue C."/>
            <person name="Wang R."/>
            <person name="Manning V.A."/>
            <person name="Dhillon B."/>
            <person name="Tu Z.J."/>
            <person name="Steffenson B.J."/>
            <person name="Salamov A."/>
            <person name="Sun H."/>
            <person name="Lowry S."/>
            <person name="LaButti K."/>
            <person name="Han J."/>
            <person name="Copeland A."/>
            <person name="Lindquist E."/>
            <person name="Barry K."/>
            <person name="Schmutz J."/>
            <person name="Baker S.E."/>
            <person name="Ciuffetti L.M."/>
            <person name="Grigoriev I.V."/>
            <person name="Zhong S."/>
            <person name="Turgeon B.G."/>
        </authorList>
    </citation>
    <scope>NUCLEOTIDE SEQUENCE [LARGE SCALE GENOMIC DNA]</scope>
    <source>
        <strain evidence="2">C5 / ATCC 48332 / race O</strain>
    </source>
</reference>
<dbReference type="EMBL" id="KB445570">
    <property type="protein sequence ID" value="EMD95531.1"/>
    <property type="molecule type" value="Genomic_DNA"/>
</dbReference>